<dbReference type="InterPro" id="IPR005467">
    <property type="entry name" value="His_kinase_dom"/>
</dbReference>
<dbReference type="SUPFAM" id="SSF55874">
    <property type="entry name" value="ATPase domain of HSP90 chaperone/DNA topoisomerase II/histidine kinase"/>
    <property type="match status" value="1"/>
</dbReference>
<dbReference type="Pfam" id="PF02518">
    <property type="entry name" value="HATPase_c"/>
    <property type="match status" value="1"/>
</dbReference>
<evidence type="ECO:0000256" key="8">
    <source>
        <dbReference type="ARBA" id="ARBA00022777"/>
    </source>
</evidence>
<feature type="modified residue" description="4-aspartylphosphate" evidence="13">
    <location>
        <position position="1099"/>
    </location>
</feature>
<name>H5T7T1_9ALTE</name>
<keyword evidence="9" id="KW-0769">Symport</keyword>
<dbReference type="InterPro" id="IPR011006">
    <property type="entry name" value="CheY-like_superfamily"/>
</dbReference>
<feature type="transmembrane region" description="Helical" evidence="14">
    <location>
        <begin position="404"/>
        <end position="423"/>
    </location>
</feature>
<evidence type="ECO:0000256" key="9">
    <source>
        <dbReference type="ARBA" id="ARBA00022847"/>
    </source>
</evidence>
<dbReference type="InterPro" id="IPR036890">
    <property type="entry name" value="HATPase_C_sf"/>
</dbReference>
<reference evidence="17 18" key="2">
    <citation type="journal article" date="2017" name="Antonie Van Leeuwenhoek">
        <title>Rhizobium rhizosphaerae sp. nov., a novel species isolated from rice rhizosphere.</title>
        <authorList>
            <person name="Zhao J.J."/>
            <person name="Zhang J."/>
            <person name="Zhang R.J."/>
            <person name="Zhang C.W."/>
            <person name="Yin H.Q."/>
            <person name="Zhang X.X."/>
        </authorList>
    </citation>
    <scope>NUCLEOTIDE SEQUENCE [LARGE SCALE GENOMIC DNA]</scope>
    <source>
        <strain evidence="17 18">ACAM 611</strain>
    </source>
</reference>
<evidence type="ECO:0000256" key="14">
    <source>
        <dbReference type="SAM" id="Phobius"/>
    </source>
</evidence>
<dbReference type="GO" id="GO:0015293">
    <property type="term" value="F:symporter activity"/>
    <property type="evidence" value="ECO:0007669"/>
    <property type="project" value="UniProtKB-KW"/>
</dbReference>
<dbReference type="GO" id="GO:0009927">
    <property type="term" value="F:histidine phosphotransfer kinase activity"/>
    <property type="evidence" value="ECO:0007669"/>
    <property type="project" value="TreeGrafter"/>
</dbReference>
<accession>H5T7T1</accession>
<evidence type="ECO:0000256" key="6">
    <source>
        <dbReference type="ARBA" id="ARBA00022679"/>
    </source>
</evidence>
<dbReference type="SUPFAM" id="SSF55785">
    <property type="entry name" value="PYP-like sensor domain (PAS domain)"/>
    <property type="match status" value="1"/>
</dbReference>
<dbReference type="InterPro" id="IPR036097">
    <property type="entry name" value="HisK_dim/P_sf"/>
</dbReference>
<dbReference type="InterPro" id="IPR035965">
    <property type="entry name" value="PAS-like_dom_sf"/>
</dbReference>
<feature type="transmembrane region" description="Helical" evidence="14">
    <location>
        <begin position="147"/>
        <end position="168"/>
    </location>
</feature>
<dbReference type="PROSITE" id="PS50109">
    <property type="entry name" value="HIS_KIN"/>
    <property type="match status" value="1"/>
</dbReference>
<dbReference type="CDD" id="cd00082">
    <property type="entry name" value="HisKA"/>
    <property type="match status" value="1"/>
</dbReference>
<feature type="transmembrane region" description="Helical" evidence="14">
    <location>
        <begin position="506"/>
        <end position="527"/>
    </location>
</feature>
<dbReference type="InterPro" id="IPR004358">
    <property type="entry name" value="Sig_transdc_His_kin-like_C"/>
</dbReference>
<evidence type="ECO:0000313" key="18">
    <source>
        <dbReference type="Proteomes" id="UP000053586"/>
    </source>
</evidence>
<feature type="transmembrane region" description="Helical" evidence="14">
    <location>
        <begin position="231"/>
        <end position="251"/>
    </location>
</feature>
<dbReference type="PROSITE" id="PS00457">
    <property type="entry name" value="NA_SOLUT_SYMP_2"/>
    <property type="match status" value="1"/>
</dbReference>
<evidence type="ECO:0000256" key="1">
    <source>
        <dbReference type="ARBA" id="ARBA00000085"/>
    </source>
</evidence>
<gene>
    <name evidence="17" type="ORF">GPUN_0204</name>
</gene>
<dbReference type="SUPFAM" id="SSF52172">
    <property type="entry name" value="CheY-like"/>
    <property type="match status" value="1"/>
</dbReference>
<feature type="transmembrane region" description="Helical" evidence="14">
    <location>
        <begin position="332"/>
        <end position="355"/>
    </location>
</feature>
<feature type="transmembrane region" description="Helical" evidence="14">
    <location>
        <begin position="35"/>
        <end position="53"/>
    </location>
</feature>
<dbReference type="GO" id="GO:0000155">
    <property type="term" value="F:phosphorelay sensor kinase activity"/>
    <property type="evidence" value="ECO:0007669"/>
    <property type="project" value="InterPro"/>
</dbReference>
<keyword evidence="12" id="KW-0739">Sodium transport</keyword>
<dbReference type="Pfam" id="PF00072">
    <property type="entry name" value="Response_reg"/>
    <property type="match status" value="1"/>
</dbReference>
<dbReference type="InterPro" id="IPR003661">
    <property type="entry name" value="HisK_dim/P_dom"/>
</dbReference>
<organism evidence="17 18">
    <name type="scientific">Glaciecola punicea ACAM 611</name>
    <dbReference type="NCBI Taxonomy" id="1121923"/>
    <lineage>
        <taxon>Bacteria</taxon>
        <taxon>Pseudomonadati</taxon>
        <taxon>Pseudomonadota</taxon>
        <taxon>Gammaproteobacteria</taxon>
        <taxon>Alteromonadales</taxon>
        <taxon>Alteromonadaceae</taxon>
        <taxon>Glaciecola</taxon>
    </lineage>
</organism>
<evidence type="ECO:0000313" key="17">
    <source>
        <dbReference type="EMBL" id="GAB54358.1"/>
    </source>
</evidence>
<dbReference type="PANTHER" id="PTHR43047">
    <property type="entry name" value="TWO-COMPONENT HISTIDINE PROTEIN KINASE"/>
    <property type="match status" value="1"/>
</dbReference>
<evidence type="ECO:0000256" key="4">
    <source>
        <dbReference type="ARBA" id="ARBA00012438"/>
    </source>
</evidence>
<feature type="transmembrane region" description="Helical" evidence="14">
    <location>
        <begin position="110"/>
        <end position="127"/>
    </location>
</feature>
<protein>
    <recommendedName>
        <fullName evidence="4">histidine kinase</fullName>
        <ecNumber evidence="4">2.7.13.3</ecNumber>
    </recommendedName>
</protein>
<feature type="transmembrane region" description="Helical" evidence="14">
    <location>
        <begin position="435"/>
        <end position="453"/>
    </location>
</feature>
<dbReference type="SMART" id="SM00448">
    <property type="entry name" value="REC"/>
    <property type="match status" value="1"/>
</dbReference>
<comment type="subcellular location">
    <subcellularLocation>
        <location evidence="2">Membrane</location>
        <topology evidence="2">Multi-pass membrane protein</topology>
    </subcellularLocation>
</comment>
<dbReference type="PROSITE" id="PS50110">
    <property type="entry name" value="RESPONSE_REGULATORY"/>
    <property type="match status" value="1"/>
</dbReference>
<dbReference type="InterPro" id="IPR018212">
    <property type="entry name" value="Na/solute_symporter_CS"/>
</dbReference>
<dbReference type="Gene3D" id="3.30.450.20">
    <property type="entry name" value="PAS domain"/>
    <property type="match status" value="1"/>
</dbReference>
<dbReference type="Gene3D" id="1.20.1730.10">
    <property type="entry name" value="Sodium/glucose cotransporter"/>
    <property type="match status" value="1"/>
</dbReference>
<evidence type="ECO:0000256" key="3">
    <source>
        <dbReference type="ARBA" id="ARBA00006434"/>
    </source>
</evidence>
<keyword evidence="8" id="KW-0418">Kinase</keyword>
<keyword evidence="18" id="KW-1185">Reference proteome</keyword>
<dbReference type="GO" id="GO:0006814">
    <property type="term" value="P:sodium ion transport"/>
    <property type="evidence" value="ECO:0007669"/>
    <property type="project" value="UniProtKB-KW"/>
</dbReference>
<dbReference type="eggNOG" id="COG0591">
    <property type="taxonomic scope" value="Bacteria"/>
</dbReference>
<dbReference type="EC" id="2.7.13.3" evidence="4"/>
<dbReference type="Pfam" id="PF00474">
    <property type="entry name" value="SSF"/>
    <property type="match status" value="1"/>
</dbReference>
<feature type="transmembrane region" description="Helical" evidence="14">
    <location>
        <begin position="189"/>
        <end position="211"/>
    </location>
</feature>
<feature type="transmembrane region" description="Helical" evidence="14">
    <location>
        <begin position="460"/>
        <end position="482"/>
    </location>
</feature>
<feature type="transmembrane region" description="Helical" evidence="14">
    <location>
        <begin position="5"/>
        <end position="23"/>
    </location>
</feature>
<dbReference type="Pfam" id="PF12860">
    <property type="entry name" value="PAS_7"/>
    <property type="match status" value="1"/>
</dbReference>
<reference evidence="17 18" key="1">
    <citation type="journal article" date="2012" name="J. Bacteriol.">
        <title>Genome sequence of proteorhodopsin-containing sea ice bacterium Glaciecola punicea ACAM 611T.</title>
        <authorList>
            <person name="Qin Q.-L."/>
            <person name="Xie B.-B."/>
            <person name="Shu Y.-L."/>
            <person name="Rong J.-C."/>
            <person name="Zhao D.-L."/>
            <person name="Zhang X.-Y."/>
            <person name="Chen X.-L."/>
            <person name="Zhou B.-C."/>
            <person name="Zhanga Y.-Z."/>
        </authorList>
    </citation>
    <scope>NUCLEOTIDE SEQUENCE [LARGE SCALE GENOMIC DNA]</scope>
    <source>
        <strain evidence="17 18">ACAM 611</strain>
    </source>
</reference>
<keyword evidence="11 14" id="KW-0472">Membrane</keyword>
<evidence type="ECO:0000259" key="16">
    <source>
        <dbReference type="PROSITE" id="PS50110"/>
    </source>
</evidence>
<dbReference type="FunFam" id="3.30.565.10:FF:000049">
    <property type="entry name" value="Two-component sensor histidine kinase"/>
    <property type="match status" value="1"/>
</dbReference>
<feature type="transmembrane region" description="Helical" evidence="14">
    <location>
        <begin position="59"/>
        <end position="81"/>
    </location>
</feature>
<dbReference type="SUPFAM" id="SSF47384">
    <property type="entry name" value="Homodimeric domain of signal transducing histidine kinase"/>
    <property type="match status" value="1"/>
</dbReference>
<evidence type="ECO:0000256" key="13">
    <source>
        <dbReference type="PROSITE-ProRule" id="PRU00169"/>
    </source>
</evidence>
<dbReference type="InterPro" id="IPR003594">
    <property type="entry name" value="HATPase_dom"/>
</dbReference>
<dbReference type="SMART" id="SM00388">
    <property type="entry name" value="HisKA"/>
    <property type="match status" value="1"/>
</dbReference>
<dbReference type="EMBL" id="BAET01000003">
    <property type="protein sequence ID" value="GAB54358.1"/>
    <property type="molecule type" value="Genomic_DNA"/>
</dbReference>
<dbReference type="Gene3D" id="3.30.565.10">
    <property type="entry name" value="Histidine kinase-like ATPase, C-terminal domain"/>
    <property type="match status" value="1"/>
</dbReference>
<keyword evidence="12" id="KW-0406">Ion transport</keyword>
<keyword evidence="5 13" id="KW-0597">Phosphoprotein</keyword>
<dbReference type="InterPro" id="IPR001789">
    <property type="entry name" value="Sig_transdc_resp-reg_receiver"/>
</dbReference>
<dbReference type="PROSITE" id="PS50283">
    <property type="entry name" value="NA_SOLUT_SYMP_3"/>
    <property type="match status" value="1"/>
</dbReference>
<comment type="caution">
    <text evidence="17">The sequence shown here is derived from an EMBL/GenBank/DDBJ whole genome shotgun (WGS) entry which is preliminary data.</text>
</comment>
<dbReference type="Gene3D" id="1.10.287.130">
    <property type="match status" value="1"/>
</dbReference>
<dbReference type="PRINTS" id="PR00344">
    <property type="entry name" value="BCTRLSENSOR"/>
</dbReference>
<dbReference type="Gene3D" id="3.40.50.2300">
    <property type="match status" value="1"/>
</dbReference>
<keyword evidence="10 14" id="KW-1133">Transmembrane helix</keyword>
<keyword evidence="6" id="KW-0808">Transferase</keyword>
<dbReference type="eggNOG" id="COG4251">
    <property type="taxonomic scope" value="Bacteria"/>
</dbReference>
<feature type="transmembrane region" description="Helical" evidence="14">
    <location>
        <begin position="272"/>
        <end position="296"/>
    </location>
</feature>
<feature type="domain" description="Response regulatory" evidence="16">
    <location>
        <begin position="1048"/>
        <end position="1165"/>
    </location>
</feature>
<dbReference type="AlphaFoldDB" id="H5T7T1"/>
<sequence>MFSIWTLICVTLGYMLLLVAIATVGNKAKKLPKSVYSLALGIHCTSWAFFGTTTQAAQFGWPLVPTYLGVIIVMLFGYRLLIRVNTICKQYNISSIAEFISVRYNHSNSIAVLITSICFLGVIPYIALQLDAITLALNLLIVDVNDWSNSISFYVTFGMAVFAIWFGARNMSLTDHNPGLMLTIAAQSVVKIVALLAVGLFVVYGIFDGLVDLAQRSLAYEPTLELMTKPFAVWIYTSHVLLGVCSMFCLPRQFHINFVENRHNDEIRQARWLFPAYLIGMSIFILPIALGGMIVFGDAQSPLLITQSTAPVNVTTDSYVLAMPIAAQNMPIALIAFIGGLAASSSMVIVATLALGNMVTNSLITPLLFWLNASKVKRAIVESAPQNNLVNNSLKLSGRQILRIRQLTILVMLCIAYIYHLHISQEAPLAQTGTIALSLLSQTFPAILLGIYWRRANKYGAFVGIVAGVLTIIIGMLVPALAPQLDAQTYLQVSPVTLDLVESENIAFVLFLSFAINLLLLAIVSILTDNKVSNPYASSALSNLHSDIKFSDLLTLTDQILPHAAAQTFRDQVVFVGIKQDDIAPSNVLNKAENLLASHMGKASTRILLSAIANAEPISKQKLTELVNEAGKDFQFNFEVLQASITHLPLGVSVVDTNLKLVAWNAIYEDIFDYPKGYLQVGRPILDILKFNANRGLLGRQQAPDDIHHKINKRMQSMLIGKSYKTVRPQIHNKVVEITGNALPAGGYITCYADITEYIHIQNELEAAKIHLEKRVEQRTYELRLAKNDAEQANISKTKFLAATSHDLMQPLNAAGIFASMLREKLSRNKNTSLVLSNEAELADNLVNSLDNAESLLAMLVDITKLENNLIKPNLTSFALDQLLSSLVIEFSVLAAQKNLKLRYIRTSVWLETDRRLTSRIIQNLLSNAIKYTASGKVIIGVRRRKNAMCELVVADTGSGIAKEDQQAIFNEFQRIDTHSPHQGLGLGLTIVDKISQLLGFRVDLHSTVGQGSVFSIGLPQSNKRVMVSPSRSLELFDDKPPILGSKRILVLENDSAVATALVTLLQTWGGIVKSATSKQGALKLIDKSNFVPNLIIADYHLNDGDNGIDVALSIQDNLNVRVNTIVSSADRSESLQAMAYENNMQYLPKPIKQAALKRLLQRIANQ</sequence>
<dbReference type="CDD" id="cd10322">
    <property type="entry name" value="SLC5sbd"/>
    <property type="match status" value="1"/>
</dbReference>
<dbReference type="InterPro" id="IPR038377">
    <property type="entry name" value="Na/Glc_symporter_sf"/>
</dbReference>
<dbReference type="STRING" id="56804.BAE46_10710"/>
<dbReference type="SMART" id="SM00387">
    <property type="entry name" value="HATPase_c"/>
    <property type="match status" value="1"/>
</dbReference>
<feature type="domain" description="Histidine kinase" evidence="15">
    <location>
        <begin position="803"/>
        <end position="1023"/>
    </location>
</feature>
<evidence type="ECO:0000256" key="2">
    <source>
        <dbReference type="ARBA" id="ARBA00004141"/>
    </source>
</evidence>
<dbReference type="PANTHER" id="PTHR43047:SF9">
    <property type="entry name" value="HISTIDINE KINASE"/>
    <property type="match status" value="1"/>
</dbReference>
<dbReference type="GO" id="GO:0005886">
    <property type="term" value="C:plasma membrane"/>
    <property type="evidence" value="ECO:0007669"/>
    <property type="project" value="TreeGrafter"/>
</dbReference>
<dbReference type="OrthoDB" id="9764438at2"/>
<dbReference type="InterPro" id="IPR001734">
    <property type="entry name" value="Na/solute_symporter"/>
</dbReference>
<evidence type="ECO:0000259" key="15">
    <source>
        <dbReference type="PROSITE" id="PS50109"/>
    </source>
</evidence>
<comment type="catalytic activity">
    <reaction evidence="1">
        <text>ATP + protein L-histidine = ADP + protein N-phospho-L-histidine.</text>
        <dbReference type="EC" id="2.7.13.3"/>
    </reaction>
</comment>
<proteinExistence type="inferred from homology"/>
<keyword evidence="7 14" id="KW-0812">Transmembrane</keyword>
<evidence type="ECO:0000256" key="10">
    <source>
        <dbReference type="ARBA" id="ARBA00022989"/>
    </source>
</evidence>
<keyword evidence="9" id="KW-0813">Transport</keyword>
<dbReference type="CDD" id="cd00156">
    <property type="entry name" value="REC"/>
    <property type="match status" value="1"/>
</dbReference>
<evidence type="ECO:0000256" key="5">
    <source>
        <dbReference type="ARBA" id="ARBA00022553"/>
    </source>
</evidence>
<dbReference type="Proteomes" id="UP000053586">
    <property type="component" value="Unassembled WGS sequence"/>
</dbReference>
<evidence type="ECO:0000256" key="12">
    <source>
        <dbReference type="ARBA" id="ARBA00023201"/>
    </source>
</evidence>
<keyword evidence="12" id="KW-0915">Sodium</keyword>
<evidence type="ECO:0000256" key="11">
    <source>
        <dbReference type="ARBA" id="ARBA00023136"/>
    </source>
</evidence>
<evidence type="ECO:0000256" key="7">
    <source>
        <dbReference type="ARBA" id="ARBA00022692"/>
    </source>
</evidence>
<comment type="similarity">
    <text evidence="3">Belongs to the sodium:solute symporter (SSF) (TC 2.A.21) family.</text>
</comment>